<evidence type="ECO:0008006" key="3">
    <source>
        <dbReference type="Google" id="ProtNLM"/>
    </source>
</evidence>
<name>A0A7W6EDH0_9HYPH</name>
<comment type="caution">
    <text evidence="1">The sequence shown here is derived from an EMBL/GenBank/DDBJ whole genome shotgun (WGS) entry which is preliminary data.</text>
</comment>
<dbReference type="Proteomes" id="UP000542776">
    <property type="component" value="Unassembled WGS sequence"/>
</dbReference>
<sequence>MSIGESLPFRSRAAAPSLATRLLCALMVVALCFAGFVTPMPAAAAATPAVDCASMHAGPDGDAQRAAPLPDAPSCCLFHCIPAVPLLAAPVAEPVRPSLRVRLGENERARGVTPAIVVPPPRA</sequence>
<keyword evidence="2" id="KW-1185">Reference proteome</keyword>
<evidence type="ECO:0000313" key="1">
    <source>
        <dbReference type="EMBL" id="MBB3998036.1"/>
    </source>
</evidence>
<protein>
    <recommendedName>
        <fullName evidence="3">DUF2946 domain-containing protein</fullName>
    </recommendedName>
</protein>
<accession>A0A7W6EDH0</accession>
<organism evidence="1 2">
    <name type="scientific">Aureimonas pseudogalii</name>
    <dbReference type="NCBI Taxonomy" id="1744844"/>
    <lineage>
        <taxon>Bacteria</taxon>
        <taxon>Pseudomonadati</taxon>
        <taxon>Pseudomonadota</taxon>
        <taxon>Alphaproteobacteria</taxon>
        <taxon>Hyphomicrobiales</taxon>
        <taxon>Aurantimonadaceae</taxon>
        <taxon>Aureimonas</taxon>
    </lineage>
</organism>
<reference evidence="1 2" key="1">
    <citation type="submission" date="2020-08" db="EMBL/GenBank/DDBJ databases">
        <title>Genomic Encyclopedia of Type Strains, Phase IV (KMG-IV): sequencing the most valuable type-strain genomes for metagenomic binning, comparative biology and taxonomic classification.</title>
        <authorList>
            <person name="Goeker M."/>
        </authorList>
    </citation>
    <scope>NUCLEOTIDE SEQUENCE [LARGE SCALE GENOMIC DNA]</scope>
    <source>
        <strain evidence="1 2">DSM 102238</strain>
    </source>
</reference>
<dbReference type="AlphaFoldDB" id="A0A7W6EDH0"/>
<proteinExistence type="predicted"/>
<dbReference type="EMBL" id="JACIEK010000003">
    <property type="protein sequence ID" value="MBB3998036.1"/>
    <property type="molecule type" value="Genomic_DNA"/>
</dbReference>
<evidence type="ECO:0000313" key="2">
    <source>
        <dbReference type="Proteomes" id="UP000542776"/>
    </source>
</evidence>
<dbReference type="RefSeq" id="WP_183199565.1">
    <property type="nucleotide sequence ID" value="NZ_JACIEK010000003.1"/>
</dbReference>
<gene>
    <name evidence="1" type="ORF">GGR04_001874</name>
</gene>